<dbReference type="Pfam" id="PF08541">
    <property type="entry name" value="ACP_syn_III_C"/>
    <property type="match status" value="1"/>
</dbReference>
<evidence type="ECO:0000256" key="2">
    <source>
        <dbReference type="ARBA" id="ARBA00023315"/>
    </source>
</evidence>
<sequence length="338" mass="37540">MPTYAYIHDIAYYLPEKVLDNAALSQEFPEWSVQKISSKTGIDRRHIAAPDEFASDMAVQAAERLFERYDRQKIDYVLLCTQSPDYFLPTTACIVQERLGLRTDIGALDFNLGCSGYVYGLGLAKSLIETGQASNVLLLTSEAYSKFIHPADKSVRTIFGDAASATVICGTEAESPFLSDFRYGSDGSGYKNLIVPNGGLRGQASADEKFSPQKRNLSSNGYDLFMDGPEIFNFTLRVVPETISKVLNSTAKNLEDIDLFVFHQANRYMMEHLRNKLGIPSEKFAVYLEECGNTVSSTIPITLHHAKETGQLQNDMNLMLVGFGVGLSWGGCMVRWRS</sequence>
<keyword evidence="2" id="KW-0012">Acyltransferase</keyword>
<name>A0A511N437_DEIC1</name>
<gene>
    <name evidence="5" type="ORF">DC3_32370</name>
</gene>
<dbReference type="InterPro" id="IPR013747">
    <property type="entry name" value="ACP_syn_III_C"/>
</dbReference>
<evidence type="ECO:0000313" key="6">
    <source>
        <dbReference type="Proteomes" id="UP000321306"/>
    </source>
</evidence>
<proteinExistence type="predicted"/>
<feature type="domain" description="Beta-ketoacyl-[acyl-carrier-protein] synthase III N-terminal" evidence="4">
    <location>
        <begin position="108"/>
        <end position="187"/>
    </location>
</feature>
<comment type="caution">
    <text evidence="5">The sequence shown here is derived from an EMBL/GenBank/DDBJ whole genome shotgun (WGS) entry which is preliminary data.</text>
</comment>
<keyword evidence="6" id="KW-1185">Reference proteome</keyword>
<evidence type="ECO:0000313" key="5">
    <source>
        <dbReference type="EMBL" id="GEM47602.1"/>
    </source>
</evidence>
<evidence type="ECO:0000256" key="1">
    <source>
        <dbReference type="ARBA" id="ARBA00022679"/>
    </source>
</evidence>
<protein>
    <submittedName>
        <fullName evidence="5">3-oxoacyl-ACP synthase</fullName>
    </submittedName>
</protein>
<dbReference type="GO" id="GO:0006633">
    <property type="term" value="P:fatty acid biosynthetic process"/>
    <property type="evidence" value="ECO:0007669"/>
    <property type="project" value="InterPro"/>
</dbReference>
<organism evidence="5 6">
    <name type="scientific">Deinococcus cellulosilyticus (strain DSM 18568 / NBRC 106333 / KACC 11606 / 5516J-15)</name>
    <dbReference type="NCBI Taxonomy" id="1223518"/>
    <lineage>
        <taxon>Bacteria</taxon>
        <taxon>Thermotogati</taxon>
        <taxon>Deinococcota</taxon>
        <taxon>Deinococci</taxon>
        <taxon>Deinococcales</taxon>
        <taxon>Deinococcaceae</taxon>
        <taxon>Deinococcus</taxon>
    </lineage>
</organism>
<keyword evidence="1" id="KW-0808">Transferase</keyword>
<dbReference type="GO" id="GO:0044550">
    <property type="term" value="P:secondary metabolite biosynthetic process"/>
    <property type="evidence" value="ECO:0007669"/>
    <property type="project" value="TreeGrafter"/>
</dbReference>
<dbReference type="EMBL" id="BJXB01000014">
    <property type="protein sequence ID" value="GEM47602.1"/>
    <property type="molecule type" value="Genomic_DNA"/>
</dbReference>
<dbReference type="InterPro" id="IPR016039">
    <property type="entry name" value="Thiolase-like"/>
</dbReference>
<feature type="domain" description="Beta-ketoacyl-[acyl-carrier-protein] synthase III C-terminal" evidence="3">
    <location>
        <begin position="252"/>
        <end position="336"/>
    </location>
</feature>
<dbReference type="NCBIfam" id="NF006829">
    <property type="entry name" value="PRK09352.1"/>
    <property type="match status" value="1"/>
</dbReference>
<reference evidence="5 6" key="1">
    <citation type="submission" date="2019-07" db="EMBL/GenBank/DDBJ databases">
        <title>Whole genome shotgun sequence of Deinococcus cellulosilyticus NBRC 106333.</title>
        <authorList>
            <person name="Hosoyama A."/>
            <person name="Uohara A."/>
            <person name="Ohji S."/>
            <person name="Ichikawa N."/>
        </authorList>
    </citation>
    <scope>NUCLEOTIDE SEQUENCE [LARGE SCALE GENOMIC DNA]</scope>
    <source>
        <strain evidence="5 6">NBRC 106333</strain>
    </source>
</reference>
<dbReference type="Gene3D" id="3.40.47.10">
    <property type="match status" value="1"/>
</dbReference>
<dbReference type="Proteomes" id="UP000321306">
    <property type="component" value="Unassembled WGS sequence"/>
</dbReference>
<dbReference type="OrthoDB" id="9815506at2"/>
<dbReference type="RefSeq" id="WP_146885983.1">
    <property type="nucleotide sequence ID" value="NZ_BJXB01000014.1"/>
</dbReference>
<dbReference type="GO" id="GO:0004315">
    <property type="term" value="F:3-oxoacyl-[acyl-carrier-protein] synthase activity"/>
    <property type="evidence" value="ECO:0007669"/>
    <property type="project" value="InterPro"/>
</dbReference>
<dbReference type="Pfam" id="PF08545">
    <property type="entry name" value="ACP_syn_III"/>
    <property type="match status" value="1"/>
</dbReference>
<dbReference type="PANTHER" id="PTHR34069">
    <property type="entry name" value="3-OXOACYL-[ACYL-CARRIER-PROTEIN] SYNTHASE 3"/>
    <property type="match status" value="1"/>
</dbReference>
<accession>A0A511N437</accession>
<dbReference type="CDD" id="cd00830">
    <property type="entry name" value="KAS_III"/>
    <property type="match status" value="1"/>
</dbReference>
<dbReference type="InterPro" id="IPR013751">
    <property type="entry name" value="ACP_syn_III_N"/>
</dbReference>
<evidence type="ECO:0000259" key="3">
    <source>
        <dbReference type="Pfam" id="PF08541"/>
    </source>
</evidence>
<evidence type="ECO:0000259" key="4">
    <source>
        <dbReference type="Pfam" id="PF08545"/>
    </source>
</evidence>
<dbReference type="AlphaFoldDB" id="A0A511N437"/>
<dbReference type="SUPFAM" id="SSF53901">
    <property type="entry name" value="Thiolase-like"/>
    <property type="match status" value="1"/>
</dbReference>
<dbReference type="PANTHER" id="PTHR34069:SF2">
    <property type="entry name" value="BETA-KETOACYL-[ACYL-CARRIER-PROTEIN] SYNTHASE III"/>
    <property type="match status" value="1"/>
</dbReference>